<name>A0A1I1K2X9_9GAMM</name>
<dbReference type="AlphaFoldDB" id="A0A1I1K2X9"/>
<sequence>MTINRVGSFILQGLESNQKVRTQQNLSIKSNKDNQFGGIRVLTKEVLKSKLNEYSPQGLNALYESADNGKIKLYSTVKNDDKPWTFFVDRVTQRVNQGKAQGESADNLNTLLDNITQGANRAHNETRDLLQAMSQLDPDSESYIAKSQTFTRFALEEMSAKINNNEVLEVDKNNTKTFSLTVKTREGDEILINIKQNQGWKDLTFGREINTRYEVEGELSDTEHQALSELMNAVGKASDGLLNGDDFSYLAGIEAFNGEQLSGFSLNLSGSDQKISYSYSHDGESQKLEGNWRQSGEVKANFTLNSKIGGVAEREDLTQYLELINEATKSQDNAQLSFLFKNSFSEFMQLSQRLGASLENANKAFDQSRELAGNLFSEMMSLQKGRIGLMGEDKAKLKEGFNRLADFSSNFMIGVGGEKSQSKKSSNLKSGVEFSLSQKTQMSVKNEGESAGLLVEQTRKFILDEVISENNNRRDNKTTEEYIIDAFIDFETLSMTAMNQSRNTKEDLKEKLYLGMGEYLSNKVNTQTNTENSLHKLKEGYLENSRKSVKENTEKGIMAGDVFSSLIKNQSHYIQDITSFTPNQVGNNKLDEEVLKMNFKSKLLNKIINALDEKG</sequence>
<dbReference type="STRING" id="1123010.SAMN02745724_01941"/>
<evidence type="ECO:0000313" key="1">
    <source>
        <dbReference type="EMBL" id="SFC54582.1"/>
    </source>
</evidence>
<accession>A0A1I1K2X9</accession>
<proteinExistence type="predicted"/>
<evidence type="ECO:0008006" key="3">
    <source>
        <dbReference type="Google" id="ProtNLM"/>
    </source>
</evidence>
<dbReference type="Proteomes" id="UP000198862">
    <property type="component" value="Unassembled WGS sequence"/>
</dbReference>
<keyword evidence="2" id="KW-1185">Reference proteome</keyword>
<dbReference type="RefSeq" id="WP_091983190.1">
    <property type="nucleotide sequence ID" value="NZ_FOLO01000011.1"/>
</dbReference>
<reference evidence="1 2" key="1">
    <citation type="submission" date="2016-10" db="EMBL/GenBank/DDBJ databases">
        <authorList>
            <person name="de Groot N.N."/>
        </authorList>
    </citation>
    <scope>NUCLEOTIDE SEQUENCE [LARGE SCALE GENOMIC DNA]</scope>
    <source>
        <strain evidence="1 2">DSM 6059</strain>
    </source>
</reference>
<evidence type="ECO:0000313" key="2">
    <source>
        <dbReference type="Proteomes" id="UP000198862"/>
    </source>
</evidence>
<dbReference type="EMBL" id="FOLO01000011">
    <property type="protein sequence ID" value="SFC54582.1"/>
    <property type="molecule type" value="Genomic_DNA"/>
</dbReference>
<organism evidence="1 2">
    <name type="scientific">Pseudoalteromonas denitrificans DSM 6059</name>
    <dbReference type="NCBI Taxonomy" id="1123010"/>
    <lineage>
        <taxon>Bacteria</taxon>
        <taxon>Pseudomonadati</taxon>
        <taxon>Pseudomonadota</taxon>
        <taxon>Gammaproteobacteria</taxon>
        <taxon>Alteromonadales</taxon>
        <taxon>Pseudoalteromonadaceae</taxon>
        <taxon>Pseudoalteromonas</taxon>
    </lineage>
</organism>
<protein>
    <recommendedName>
        <fullName evidence="3">DUF5610 domain-containing protein</fullName>
    </recommendedName>
</protein>
<dbReference type="OrthoDB" id="7366224at2"/>
<gene>
    <name evidence="1" type="ORF">SAMN02745724_01941</name>
</gene>